<dbReference type="InterPro" id="IPR008109">
    <property type="entry name" value="P2Y13_rcpt"/>
</dbReference>
<evidence type="ECO:0000313" key="14">
    <source>
        <dbReference type="Proteomes" id="UP000261660"/>
    </source>
</evidence>
<feature type="transmembrane region" description="Helical" evidence="11">
    <location>
        <begin position="131"/>
        <end position="153"/>
    </location>
</feature>
<dbReference type="AlphaFoldDB" id="A0A3Q3GIP5"/>
<evidence type="ECO:0000256" key="5">
    <source>
        <dbReference type="ARBA" id="ARBA00023040"/>
    </source>
</evidence>
<evidence type="ECO:0000256" key="3">
    <source>
        <dbReference type="ARBA" id="ARBA00022692"/>
    </source>
</evidence>
<dbReference type="InParanoid" id="A0A3Q3GIP5"/>
<reference evidence="13" key="1">
    <citation type="submission" date="2025-08" db="UniProtKB">
        <authorList>
            <consortium name="Ensembl"/>
        </authorList>
    </citation>
    <scope>IDENTIFICATION</scope>
</reference>
<dbReference type="Pfam" id="PF00001">
    <property type="entry name" value="7tm_1"/>
    <property type="match status" value="1"/>
</dbReference>
<evidence type="ECO:0000256" key="10">
    <source>
        <dbReference type="RuleBase" id="RU000688"/>
    </source>
</evidence>
<keyword evidence="6 11" id="KW-0472">Membrane</keyword>
<dbReference type="PROSITE" id="PS00237">
    <property type="entry name" value="G_PROTEIN_RECEP_F1_1"/>
    <property type="match status" value="1"/>
</dbReference>
<dbReference type="Gene3D" id="1.20.1070.10">
    <property type="entry name" value="Rhodopsin 7-helix transmembrane proteins"/>
    <property type="match status" value="1"/>
</dbReference>
<evidence type="ECO:0000256" key="6">
    <source>
        <dbReference type="ARBA" id="ARBA00023136"/>
    </source>
</evidence>
<organism evidence="13 14">
    <name type="scientific">Labrus bergylta</name>
    <name type="common">ballan wrasse</name>
    <dbReference type="NCBI Taxonomy" id="56723"/>
    <lineage>
        <taxon>Eukaryota</taxon>
        <taxon>Metazoa</taxon>
        <taxon>Chordata</taxon>
        <taxon>Craniata</taxon>
        <taxon>Vertebrata</taxon>
        <taxon>Euteleostomi</taxon>
        <taxon>Actinopterygii</taxon>
        <taxon>Neopterygii</taxon>
        <taxon>Teleostei</taxon>
        <taxon>Neoteleostei</taxon>
        <taxon>Acanthomorphata</taxon>
        <taxon>Eupercaria</taxon>
        <taxon>Labriformes</taxon>
        <taxon>Labridae</taxon>
        <taxon>Labrus</taxon>
    </lineage>
</organism>
<evidence type="ECO:0000256" key="2">
    <source>
        <dbReference type="ARBA" id="ARBA00022475"/>
    </source>
</evidence>
<dbReference type="Ensembl" id="ENSLBET00000032047.1">
    <property type="protein sequence ID" value="ENSLBEP00000030633.1"/>
    <property type="gene ID" value="ENSLBEG00000023124.1"/>
</dbReference>
<keyword evidence="14" id="KW-1185">Reference proteome</keyword>
<reference evidence="13" key="2">
    <citation type="submission" date="2025-09" db="UniProtKB">
        <authorList>
            <consortium name="Ensembl"/>
        </authorList>
    </citation>
    <scope>IDENTIFICATION</scope>
</reference>
<evidence type="ECO:0000256" key="8">
    <source>
        <dbReference type="ARBA" id="ARBA00023170"/>
    </source>
</evidence>
<dbReference type="InterPro" id="IPR017452">
    <property type="entry name" value="GPCR_Rhodpsn_7TM"/>
</dbReference>
<keyword evidence="7" id="KW-1015">Disulfide bond</keyword>
<evidence type="ECO:0000256" key="7">
    <source>
        <dbReference type="ARBA" id="ARBA00023157"/>
    </source>
</evidence>
<dbReference type="PROSITE" id="PS50262">
    <property type="entry name" value="G_PROTEIN_RECEP_F1_2"/>
    <property type="match status" value="1"/>
</dbReference>
<keyword evidence="9 10" id="KW-0807">Transducer</keyword>
<feature type="domain" description="G-protein coupled receptors family 1 profile" evidence="12">
    <location>
        <begin position="34"/>
        <end position="292"/>
    </location>
</feature>
<comment type="subcellular location">
    <subcellularLocation>
        <location evidence="1">Cell membrane</location>
        <topology evidence="1">Multi-pass membrane protein</topology>
    </subcellularLocation>
</comment>
<evidence type="ECO:0000313" key="13">
    <source>
        <dbReference type="Ensembl" id="ENSLBEP00000030633.1"/>
    </source>
</evidence>
<evidence type="ECO:0000256" key="4">
    <source>
        <dbReference type="ARBA" id="ARBA00022989"/>
    </source>
</evidence>
<name>A0A3Q3GIP5_9LABR</name>
<dbReference type="PANTHER" id="PTHR24233">
    <property type="entry name" value="P2Y PURINOCEPTOR-RELATED G-PROTEIN COUPLED RECEPTOR"/>
    <property type="match status" value="1"/>
</dbReference>
<sequence>FSAKLQAINTTKYNLIRILFMSYFQEVRDLTLLLNSVAAWVFLHLKSESTFIVYLKNLVAADIVMTVLVPIKAASDLPGASYVLFTLSCRYFSTMFYSTLYTCITLLGLISLDRFFKIMMPHSKVFSNLTFSKVVSGSVWVILFGGSALPNIILSNKSLANMTEISTCMKLKGPAGLEAHEMTVISLNVLFWLISVVIAVCYICITNKVIQSFRNSGSNNNQGKQKIKLRVFLVLIVFFVSFGPYHIIRIPYTFQQVNYSSTTSCSYLLGGFAKDLSLWFATTNICMNPLLYVFLCREFQEALKSMMNSLSVSFCGASAEKAGSSVPKTRF</sequence>
<feature type="transmembrane region" description="Helical" evidence="11">
    <location>
        <begin position="189"/>
        <end position="210"/>
    </location>
</feature>
<evidence type="ECO:0000256" key="9">
    <source>
        <dbReference type="ARBA" id="ARBA00023224"/>
    </source>
</evidence>
<evidence type="ECO:0000259" key="12">
    <source>
        <dbReference type="PROSITE" id="PS50262"/>
    </source>
</evidence>
<dbReference type="GO" id="GO:0005886">
    <property type="term" value="C:plasma membrane"/>
    <property type="evidence" value="ECO:0007669"/>
    <property type="project" value="UniProtKB-SubCell"/>
</dbReference>
<dbReference type="PANTHER" id="PTHR24233:SF10">
    <property type="entry name" value="P2Y PURINOCEPTOR 13"/>
    <property type="match status" value="1"/>
</dbReference>
<keyword evidence="3 10" id="KW-0812">Transmembrane</keyword>
<accession>A0A3Q3GIP5</accession>
<feature type="transmembrane region" description="Helical" evidence="11">
    <location>
        <begin position="52"/>
        <end position="71"/>
    </location>
</feature>
<feature type="transmembrane region" description="Helical" evidence="11">
    <location>
        <begin position="91"/>
        <end position="110"/>
    </location>
</feature>
<keyword evidence="5 10" id="KW-0297">G-protein coupled receptor</keyword>
<keyword evidence="8 10" id="KW-0675">Receptor</keyword>
<dbReference type="GO" id="GO:0045028">
    <property type="term" value="F:G protein-coupled purinergic nucleotide receptor activity"/>
    <property type="evidence" value="ECO:0007669"/>
    <property type="project" value="InterPro"/>
</dbReference>
<evidence type="ECO:0000256" key="11">
    <source>
        <dbReference type="SAM" id="Phobius"/>
    </source>
</evidence>
<dbReference type="InterPro" id="IPR000276">
    <property type="entry name" value="GPCR_Rhodpsn"/>
</dbReference>
<evidence type="ECO:0000256" key="1">
    <source>
        <dbReference type="ARBA" id="ARBA00004651"/>
    </source>
</evidence>
<feature type="transmembrane region" description="Helical" evidence="11">
    <location>
        <begin position="231"/>
        <end position="248"/>
    </location>
</feature>
<proteinExistence type="inferred from homology"/>
<keyword evidence="2" id="KW-1003">Cell membrane</keyword>
<protein>
    <submittedName>
        <fullName evidence="13">Purinergic receptor P2Y13</fullName>
    </submittedName>
</protein>
<dbReference type="SUPFAM" id="SSF81321">
    <property type="entry name" value="Family A G protein-coupled receptor-like"/>
    <property type="match status" value="1"/>
</dbReference>
<comment type="similarity">
    <text evidence="10">Belongs to the G-protein coupled receptor 1 family.</text>
</comment>
<dbReference type="Proteomes" id="UP000261660">
    <property type="component" value="Unplaced"/>
</dbReference>
<dbReference type="PRINTS" id="PR01735">
    <property type="entry name" value="P2Y13PRNCPTR"/>
</dbReference>
<keyword evidence="4 11" id="KW-1133">Transmembrane helix</keyword>
<dbReference type="GeneTree" id="ENSGT01110000267167"/>
<dbReference type="PRINTS" id="PR00237">
    <property type="entry name" value="GPCRRHODOPSN"/>
</dbReference>
<feature type="transmembrane region" description="Helical" evidence="11">
    <location>
        <begin position="276"/>
        <end position="296"/>
    </location>
</feature>